<keyword evidence="2" id="KW-1185">Reference proteome</keyword>
<dbReference type="HOGENOM" id="CLU_065544_0_0_0"/>
<dbReference type="RefSeq" id="WP_012861732.1">
    <property type="nucleotide sequence ID" value="NC_013517.1"/>
</dbReference>
<dbReference type="Proteomes" id="UP000000845">
    <property type="component" value="Chromosome"/>
</dbReference>
<organism evidence="1 2">
    <name type="scientific">Sebaldella termitidis (strain ATCC 33386 / NCTC 11300)</name>
    <dbReference type="NCBI Taxonomy" id="526218"/>
    <lineage>
        <taxon>Bacteria</taxon>
        <taxon>Fusobacteriati</taxon>
        <taxon>Fusobacteriota</taxon>
        <taxon>Fusobacteriia</taxon>
        <taxon>Fusobacteriales</taxon>
        <taxon>Leptotrichiaceae</taxon>
        <taxon>Sebaldella</taxon>
    </lineage>
</organism>
<sequence>MKEKIFAGIDLAWTENNETGICLINGNGEIIFSQSGVYSNNDIVRLFLNSEITDKKEVCIGIDAPLIFPEDSQEYRNAERDLKRTKINGFHISSFQVSKEYMKRAYKGSRGEDIAGYLVKKHKKFSYTDRIFTHSHEVVETFPTGITAGIFPEIFPAGYKLKGKISDSLKGYAVLYEKIKIFEEKKIISGFAKNFELPENNLKRKEYKKFEDKIDAFLCAFGLFLVYKNLASELYFGDTKKGLIFLPLKQ</sequence>
<dbReference type="KEGG" id="str:Sterm_2284"/>
<evidence type="ECO:0000313" key="2">
    <source>
        <dbReference type="Proteomes" id="UP000000845"/>
    </source>
</evidence>
<evidence type="ECO:0008006" key="3">
    <source>
        <dbReference type="Google" id="ProtNLM"/>
    </source>
</evidence>
<dbReference type="Pfam" id="PF04250">
    <property type="entry name" value="DUF429"/>
    <property type="match status" value="1"/>
</dbReference>
<protein>
    <recommendedName>
        <fullName evidence="3">DUF429 domain-containing protein</fullName>
    </recommendedName>
</protein>
<name>D1AKM2_SEBTE</name>
<reference evidence="1 2" key="2">
    <citation type="journal article" date="2010" name="Stand. Genomic Sci.">
        <title>Complete genome sequence of Sebaldella termitidis type strain (NCTC 11300).</title>
        <authorList>
            <person name="Harmon-Smith M."/>
            <person name="Celia L."/>
            <person name="Chertkov O."/>
            <person name="Lapidus A."/>
            <person name="Copeland A."/>
            <person name="Glavina Del Rio T."/>
            <person name="Nolan M."/>
            <person name="Lucas S."/>
            <person name="Tice H."/>
            <person name="Cheng J.F."/>
            <person name="Han C."/>
            <person name="Detter J.C."/>
            <person name="Bruce D."/>
            <person name="Goodwin L."/>
            <person name="Pitluck S."/>
            <person name="Pati A."/>
            <person name="Liolios K."/>
            <person name="Ivanova N."/>
            <person name="Mavromatis K."/>
            <person name="Mikhailova N."/>
            <person name="Chen A."/>
            <person name="Palaniappan K."/>
            <person name="Land M."/>
            <person name="Hauser L."/>
            <person name="Chang Y.J."/>
            <person name="Jeffries C.D."/>
            <person name="Brettin T."/>
            <person name="Goker M."/>
            <person name="Beck B."/>
            <person name="Bristow J."/>
            <person name="Eisen J.A."/>
            <person name="Markowitz V."/>
            <person name="Hugenholtz P."/>
            <person name="Kyrpides N.C."/>
            <person name="Klenk H.P."/>
            <person name="Chen F."/>
        </authorList>
    </citation>
    <scope>NUCLEOTIDE SEQUENCE [LARGE SCALE GENOMIC DNA]</scope>
    <source>
        <strain evidence="2">ATCC 33386 / NCTC 11300</strain>
    </source>
</reference>
<dbReference type="EMBL" id="CP001739">
    <property type="protein sequence ID" value="ACZ09138.1"/>
    <property type="molecule type" value="Genomic_DNA"/>
</dbReference>
<dbReference type="InterPro" id="IPR008306">
    <property type="entry name" value="UCP018008"/>
</dbReference>
<accession>D1AKM2</accession>
<reference evidence="2" key="1">
    <citation type="submission" date="2009-09" db="EMBL/GenBank/DDBJ databases">
        <title>The complete chromosome of Sebaldella termitidis ATCC 33386.</title>
        <authorList>
            <consortium name="US DOE Joint Genome Institute (JGI-PGF)"/>
            <person name="Lucas S."/>
            <person name="Copeland A."/>
            <person name="Lapidus A."/>
            <person name="Glavina del Rio T."/>
            <person name="Dalin E."/>
            <person name="Tice H."/>
            <person name="Bruce D."/>
            <person name="Goodwin L."/>
            <person name="Pitluck S."/>
            <person name="Kyrpides N."/>
            <person name="Mavromatis K."/>
            <person name="Ivanova N."/>
            <person name="Mikhailova N."/>
            <person name="Sims D."/>
            <person name="Meincke L."/>
            <person name="Brettin T."/>
            <person name="Detter J.C."/>
            <person name="Han C."/>
            <person name="Larimer F."/>
            <person name="Land M."/>
            <person name="Hauser L."/>
            <person name="Markowitz V."/>
            <person name="Cheng J.F."/>
            <person name="Hugenholtz P."/>
            <person name="Woyke T."/>
            <person name="Wu D."/>
            <person name="Eisen J.A."/>
        </authorList>
    </citation>
    <scope>NUCLEOTIDE SEQUENCE [LARGE SCALE GENOMIC DNA]</scope>
    <source>
        <strain evidence="2">ATCC 33386 / NCTC 11300</strain>
    </source>
</reference>
<evidence type="ECO:0000313" key="1">
    <source>
        <dbReference type="EMBL" id="ACZ09138.1"/>
    </source>
</evidence>
<dbReference type="STRING" id="526218.Sterm_2284"/>
<dbReference type="InterPro" id="IPR007362">
    <property type="entry name" value="DUF429"/>
</dbReference>
<proteinExistence type="predicted"/>
<gene>
    <name evidence="1" type="ordered locus">Sterm_2284</name>
</gene>
<dbReference type="eggNOG" id="COG4328">
    <property type="taxonomic scope" value="Bacteria"/>
</dbReference>
<dbReference type="AlphaFoldDB" id="D1AKM2"/>
<dbReference type="PIRSF" id="PIRSF018008">
    <property type="entry name" value="UCP018008"/>
    <property type="match status" value="1"/>
</dbReference>